<gene>
    <name evidence="1" type="ORF">E6Q11_01110</name>
</gene>
<comment type="caution">
    <text evidence="1">The sequence shown here is derived from an EMBL/GenBank/DDBJ whole genome shotgun (WGS) entry which is preliminary data.</text>
</comment>
<name>A0A5C7J9X1_9BACT</name>
<dbReference type="InterPro" id="IPR011204">
    <property type="entry name" value="Virulence_RhuM-like"/>
</dbReference>
<reference evidence="1 2" key="1">
    <citation type="submission" date="2018-09" db="EMBL/GenBank/DDBJ databases">
        <title>Metagenome Assembled Genomes from an Advanced Water Purification Facility.</title>
        <authorList>
            <person name="Stamps B.W."/>
            <person name="Spear J.R."/>
        </authorList>
    </citation>
    <scope>NUCLEOTIDE SEQUENCE [LARGE SCALE GENOMIC DNA]</scope>
    <source>
        <strain evidence="1">Bin_63_2</strain>
    </source>
</reference>
<proteinExistence type="predicted"/>
<dbReference type="Pfam" id="PF13310">
    <property type="entry name" value="Virulence_RhuM"/>
    <property type="match status" value="1"/>
</dbReference>
<organism evidence="1 2">
    <name type="scientific">Candidatus Dojkabacteria bacterium</name>
    <dbReference type="NCBI Taxonomy" id="2099670"/>
    <lineage>
        <taxon>Bacteria</taxon>
        <taxon>Candidatus Dojkabacteria</taxon>
    </lineage>
</organism>
<accession>A0A5C7J9X1</accession>
<evidence type="ECO:0000313" key="1">
    <source>
        <dbReference type="EMBL" id="TXG78401.1"/>
    </source>
</evidence>
<sequence>MATHRKFRLVRLEGGRPVNRDIDHYNLDMILSVGYRVNTWAKGN</sequence>
<protein>
    <submittedName>
        <fullName evidence="1">Uncharacterized protein</fullName>
    </submittedName>
</protein>
<dbReference type="EMBL" id="SSDS01000017">
    <property type="protein sequence ID" value="TXG78401.1"/>
    <property type="molecule type" value="Genomic_DNA"/>
</dbReference>
<evidence type="ECO:0000313" key="2">
    <source>
        <dbReference type="Proteomes" id="UP000321026"/>
    </source>
</evidence>
<dbReference type="Proteomes" id="UP000321026">
    <property type="component" value="Unassembled WGS sequence"/>
</dbReference>
<dbReference type="AlphaFoldDB" id="A0A5C7J9X1"/>